<organism evidence="1 2">
    <name type="scientific">Nocardioides humilatus</name>
    <dbReference type="NCBI Taxonomy" id="2607660"/>
    <lineage>
        <taxon>Bacteria</taxon>
        <taxon>Bacillati</taxon>
        <taxon>Actinomycetota</taxon>
        <taxon>Actinomycetes</taxon>
        <taxon>Propionibacteriales</taxon>
        <taxon>Nocardioidaceae</taxon>
        <taxon>Nocardioides</taxon>
    </lineage>
</organism>
<dbReference type="AlphaFoldDB" id="A0A5B1LFE1"/>
<name>A0A5B1LFE1_9ACTN</name>
<evidence type="ECO:0000313" key="1">
    <source>
        <dbReference type="EMBL" id="KAA1419405.1"/>
    </source>
</evidence>
<comment type="caution">
    <text evidence="1">The sequence shown here is derived from an EMBL/GenBank/DDBJ whole genome shotgun (WGS) entry which is preliminary data.</text>
</comment>
<evidence type="ECO:0000313" key="2">
    <source>
        <dbReference type="Proteomes" id="UP000325003"/>
    </source>
</evidence>
<dbReference type="Pfam" id="PF08922">
    <property type="entry name" value="DUF1905"/>
    <property type="match status" value="1"/>
</dbReference>
<accession>A0A5B1LFE1</accession>
<sequence length="124" mass="13341">MGARRGRGGRPVARPGSVAQAAPVTTYDFTAPLWRWEAKDETKSGAWYFVSLPFDASDEIEAVAGPGKGFGSVRVEVTIGATTWRTSIFPSAEQKTYVLPIKKAVRVAEGLSDDGTAQVRLRLA</sequence>
<reference evidence="1 2" key="2">
    <citation type="submission" date="2019-09" db="EMBL/GenBank/DDBJ databases">
        <authorList>
            <person name="Jin C."/>
        </authorList>
    </citation>
    <scope>NUCLEOTIDE SEQUENCE [LARGE SCALE GENOMIC DNA]</scope>
    <source>
        <strain evidence="1 2">BN130099</strain>
    </source>
</reference>
<keyword evidence="2" id="KW-1185">Reference proteome</keyword>
<dbReference type="EMBL" id="VUJV01000003">
    <property type="protein sequence ID" value="KAA1419405.1"/>
    <property type="molecule type" value="Genomic_DNA"/>
</dbReference>
<gene>
    <name evidence="1" type="ORF">F0U44_13295</name>
</gene>
<proteinExistence type="predicted"/>
<dbReference type="InterPro" id="IPR015018">
    <property type="entry name" value="DUF1905"/>
</dbReference>
<dbReference type="InterPro" id="IPR037079">
    <property type="entry name" value="AF2212/PG0164-like_sf"/>
</dbReference>
<reference evidence="1 2" key="1">
    <citation type="submission" date="2019-09" db="EMBL/GenBank/DDBJ databases">
        <title>Nocardioides panacisoli sp. nov., isolated from the soil of a ginseng field.</title>
        <authorList>
            <person name="Cho C."/>
        </authorList>
    </citation>
    <scope>NUCLEOTIDE SEQUENCE [LARGE SCALE GENOMIC DNA]</scope>
    <source>
        <strain evidence="1 2">BN130099</strain>
    </source>
</reference>
<protein>
    <submittedName>
        <fullName evidence="1">DUF1905 domain-containing protein</fullName>
    </submittedName>
</protein>
<dbReference type="Gene3D" id="2.40.30.100">
    <property type="entry name" value="AF2212/PG0164-like"/>
    <property type="match status" value="1"/>
</dbReference>
<dbReference type="Proteomes" id="UP000325003">
    <property type="component" value="Unassembled WGS sequence"/>
</dbReference>
<dbReference type="SUPFAM" id="SSF141694">
    <property type="entry name" value="AF2212/PG0164-like"/>
    <property type="match status" value="1"/>
</dbReference>